<reference evidence="1 2" key="1">
    <citation type="submission" date="2014-01" db="EMBL/GenBank/DDBJ databases">
        <title>Comparative genomics of Fusobacterium necrophorum wild isolates.</title>
        <authorList>
            <person name="Kittichotirat W."/>
            <person name="Bumgarner R.E."/>
            <person name="Lawrence P."/>
        </authorList>
    </citation>
    <scope>NUCLEOTIDE SEQUENCE [LARGE SCALE GENOMIC DNA]</scope>
    <source>
        <strain evidence="1 2">BL</strain>
    </source>
</reference>
<dbReference type="Proteomes" id="UP000027473">
    <property type="component" value="Unassembled WGS sequence"/>
</dbReference>
<evidence type="ECO:0008006" key="3">
    <source>
        <dbReference type="Google" id="ProtNLM"/>
    </source>
</evidence>
<evidence type="ECO:0000313" key="1">
    <source>
        <dbReference type="EMBL" id="KDE62561.1"/>
    </source>
</evidence>
<accession>A0AB73BVM9</accession>
<gene>
    <name evidence="1" type="ORF">FUSO3_07560</name>
</gene>
<proteinExistence type="predicted"/>
<dbReference type="AlphaFoldDB" id="A0AB73BVM9"/>
<comment type="caution">
    <text evidence="1">The sequence shown here is derived from an EMBL/GenBank/DDBJ whole genome shotgun (WGS) entry which is preliminary data.</text>
</comment>
<protein>
    <recommendedName>
        <fullName evidence="3">Transposase IS30-like HTH domain-containing protein</fullName>
    </recommendedName>
</protein>
<organism evidence="1 2">
    <name type="scientific">Fusobacterium necrophorum BL</name>
    <dbReference type="NCBI Taxonomy" id="1441732"/>
    <lineage>
        <taxon>Bacteria</taxon>
        <taxon>Fusobacteriati</taxon>
        <taxon>Fusobacteriota</taxon>
        <taxon>Fusobacteriia</taxon>
        <taxon>Fusobacteriales</taxon>
        <taxon>Fusobacteriaceae</taxon>
        <taxon>Fusobacterium</taxon>
    </lineage>
</organism>
<evidence type="ECO:0000313" key="2">
    <source>
        <dbReference type="Proteomes" id="UP000027473"/>
    </source>
</evidence>
<sequence length="70" mass="7972">MGLSKIEIALRIGINRGSIQREIQRGWISGLLTSELDTYDTYCCANSPKKISRKSKKKIEKFIRKKGDEA</sequence>
<dbReference type="RefSeq" id="WP_035933534.1">
    <property type="nucleotide sequence ID" value="NZ_JAAC01000125.1"/>
</dbReference>
<name>A0AB73BVM9_9FUSO</name>
<dbReference type="EMBL" id="JAAC01000125">
    <property type="protein sequence ID" value="KDE62561.1"/>
    <property type="molecule type" value="Genomic_DNA"/>
</dbReference>